<evidence type="ECO:0000313" key="2">
    <source>
        <dbReference type="Proteomes" id="UP001151760"/>
    </source>
</evidence>
<keyword evidence="2" id="KW-1185">Reference proteome</keyword>
<reference evidence="1" key="2">
    <citation type="submission" date="2022-01" db="EMBL/GenBank/DDBJ databases">
        <authorList>
            <person name="Yamashiro T."/>
            <person name="Shiraishi A."/>
            <person name="Satake H."/>
            <person name="Nakayama K."/>
        </authorList>
    </citation>
    <scope>NUCLEOTIDE SEQUENCE</scope>
</reference>
<comment type="caution">
    <text evidence="1">The sequence shown here is derived from an EMBL/GenBank/DDBJ whole genome shotgun (WGS) entry which is preliminary data.</text>
</comment>
<sequence length="132" mass="15444">MRRCVGGNEILKILAHCHSGPTEGAGHHQCINLRKESFEWPGFYWPSIFKDAKDYVCEVFDVWGLDFMGPFLDYRIEHKAYCALKYCNMDLTAVTKNCFMELNELMELRDGAYENTRIYRNEQETGNCILRT</sequence>
<organism evidence="1 2">
    <name type="scientific">Tanacetum coccineum</name>
    <dbReference type="NCBI Taxonomy" id="301880"/>
    <lineage>
        <taxon>Eukaryota</taxon>
        <taxon>Viridiplantae</taxon>
        <taxon>Streptophyta</taxon>
        <taxon>Embryophyta</taxon>
        <taxon>Tracheophyta</taxon>
        <taxon>Spermatophyta</taxon>
        <taxon>Magnoliopsida</taxon>
        <taxon>eudicotyledons</taxon>
        <taxon>Gunneridae</taxon>
        <taxon>Pentapetalae</taxon>
        <taxon>asterids</taxon>
        <taxon>campanulids</taxon>
        <taxon>Asterales</taxon>
        <taxon>Asteraceae</taxon>
        <taxon>Asteroideae</taxon>
        <taxon>Anthemideae</taxon>
        <taxon>Anthemidinae</taxon>
        <taxon>Tanacetum</taxon>
    </lineage>
</organism>
<reference evidence="1" key="1">
    <citation type="journal article" date="2022" name="Int. J. Mol. Sci.">
        <title>Draft Genome of Tanacetum Coccineum: Genomic Comparison of Closely Related Tanacetum-Family Plants.</title>
        <authorList>
            <person name="Yamashiro T."/>
            <person name="Shiraishi A."/>
            <person name="Nakayama K."/>
            <person name="Satake H."/>
        </authorList>
    </citation>
    <scope>NUCLEOTIDE SEQUENCE</scope>
</reference>
<protein>
    <submittedName>
        <fullName evidence="1">Uncharacterized protein</fullName>
    </submittedName>
</protein>
<dbReference type="EMBL" id="BQNB010015043">
    <property type="protein sequence ID" value="GJT35349.1"/>
    <property type="molecule type" value="Genomic_DNA"/>
</dbReference>
<dbReference type="Proteomes" id="UP001151760">
    <property type="component" value="Unassembled WGS sequence"/>
</dbReference>
<accession>A0ABQ5DEU7</accession>
<name>A0ABQ5DEU7_9ASTR</name>
<gene>
    <name evidence="1" type="ORF">Tco_0925768</name>
</gene>
<proteinExistence type="predicted"/>
<evidence type="ECO:0000313" key="1">
    <source>
        <dbReference type="EMBL" id="GJT35349.1"/>
    </source>
</evidence>